<dbReference type="Pfam" id="PF02585">
    <property type="entry name" value="PIG-L"/>
    <property type="match status" value="1"/>
</dbReference>
<keyword evidence="1" id="KW-0862">Zinc</keyword>
<dbReference type="PANTHER" id="PTHR12993:SF28">
    <property type="entry name" value="LMBE FAMILY PROTEIN"/>
    <property type="match status" value="1"/>
</dbReference>
<dbReference type="InterPro" id="IPR024078">
    <property type="entry name" value="LmbE-like_dom_sf"/>
</dbReference>
<dbReference type="KEGG" id="cdx:CDES_05235"/>
<keyword evidence="3" id="KW-1185">Reference proteome</keyword>
<organism evidence="2 3">
    <name type="scientific">Corynebacterium deserti GIMN1.010</name>
    <dbReference type="NCBI Taxonomy" id="931089"/>
    <lineage>
        <taxon>Bacteria</taxon>
        <taxon>Bacillati</taxon>
        <taxon>Actinomycetota</taxon>
        <taxon>Actinomycetes</taxon>
        <taxon>Mycobacteriales</taxon>
        <taxon>Corynebacteriaceae</taxon>
        <taxon>Corynebacterium</taxon>
    </lineage>
</organism>
<evidence type="ECO:0008006" key="4">
    <source>
        <dbReference type="Google" id="ProtNLM"/>
    </source>
</evidence>
<dbReference type="GO" id="GO:0016137">
    <property type="term" value="P:glycoside metabolic process"/>
    <property type="evidence" value="ECO:0007669"/>
    <property type="project" value="UniProtKB-ARBA"/>
</dbReference>
<name>A0A0M4CHR8_9CORY</name>
<evidence type="ECO:0000313" key="2">
    <source>
        <dbReference type="EMBL" id="ALC05484.1"/>
    </source>
</evidence>
<evidence type="ECO:0000313" key="3">
    <source>
        <dbReference type="Proteomes" id="UP000068067"/>
    </source>
</evidence>
<dbReference type="Gene3D" id="3.40.50.10320">
    <property type="entry name" value="LmbE-like"/>
    <property type="match status" value="1"/>
</dbReference>
<dbReference type="EMBL" id="CP009220">
    <property type="protein sequence ID" value="ALC05484.1"/>
    <property type="molecule type" value="Genomic_DNA"/>
</dbReference>
<dbReference type="SUPFAM" id="SSF102588">
    <property type="entry name" value="LmbE-like"/>
    <property type="match status" value="1"/>
</dbReference>
<dbReference type="GO" id="GO:0016811">
    <property type="term" value="F:hydrolase activity, acting on carbon-nitrogen (but not peptide) bonds, in linear amides"/>
    <property type="evidence" value="ECO:0007669"/>
    <property type="project" value="TreeGrafter"/>
</dbReference>
<protein>
    <recommendedName>
        <fullName evidence="4">LmbE family protein</fullName>
    </recommendedName>
</protein>
<dbReference type="PANTHER" id="PTHR12993">
    <property type="entry name" value="N-ACETYLGLUCOSAMINYL-PHOSPHATIDYLINOSITOL DE-N-ACETYLASE-RELATED"/>
    <property type="match status" value="1"/>
</dbReference>
<dbReference type="PATRIC" id="fig|931089.4.peg.1065"/>
<evidence type="ECO:0000256" key="1">
    <source>
        <dbReference type="ARBA" id="ARBA00022833"/>
    </source>
</evidence>
<dbReference type="AlphaFoldDB" id="A0A0M4CHR8"/>
<gene>
    <name evidence="2" type="ORF">CDES_05235</name>
</gene>
<dbReference type="InterPro" id="IPR003737">
    <property type="entry name" value="GlcNAc_PI_deacetylase-related"/>
</dbReference>
<dbReference type="STRING" id="931089.CDES_05235"/>
<proteinExistence type="predicted"/>
<reference evidence="2 3" key="1">
    <citation type="submission" date="2014-08" db="EMBL/GenBank/DDBJ databases">
        <title>Complete genome sequence of Corynebacterium deserti GIMN1.010 (=DSM 45689), isolated from desert sand in western China.</title>
        <authorList>
            <person name="Ruckert C."/>
            <person name="Albersmeier A."/>
            <person name="Kalinowski J."/>
        </authorList>
    </citation>
    <scope>NUCLEOTIDE SEQUENCE [LARGE SCALE GENOMIC DNA]</scope>
    <source>
        <strain evidence="2 3">GIMN1.010</strain>
    </source>
</reference>
<dbReference type="Proteomes" id="UP000068067">
    <property type="component" value="Chromosome"/>
</dbReference>
<accession>A0A0M4CHR8</accession>
<sequence length="241" mass="25871">MGSLGGINAPVENLNWHQWDRVLVVVAHPDDPEYGLSVAVKEWTHAGVEVSYLLLTHGEAGIQGMDPSITGPLRAAEQQAACDQVGVTNLTILHHPDSMLVYGLNLRKDIARVIRVRTPNAVVVANFEVEAYGGLNQADHRVAGLAGVDAVRDAANPWAQPELLAAGLEPWGADTILIAGHPNPTHEMPVSKESVDAGVSSLQAHKEYLAALPDHPKPEVFIPEALKTDVGYAVTFRVFGR</sequence>